<feature type="non-terminal residue" evidence="1">
    <location>
        <position position="1"/>
    </location>
</feature>
<organism evidence="1 2">
    <name type="scientific">Providencia rettgeri</name>
    <dbReference type="NCBI Taxonomy" id="587"/>
    <lineage>
        <taxon>Bacteria</taxon>
        <taxon>Pseudomonadati</taxon>
        <taxon>Pseudomonadota</taxon>
        <taxon>Gammaproteobacteria</taxon>
        <taxon>Enterobacterales</taxon>
        <taxon>Morganellaceae</taxon>
        <taxon>Providencia</taxon>
    </lineage>
</organism>
<dbReference type="AlphaFoldDB" id="A0A939NHQ3"/>
<proteinExistence type="predicted"/>
<comment type="caution">
    <text evidence="1">The sequence shown here is derived from an EMBL/GenBank/DDBJ whole genome shotgun (WGS) entry which is preliminary data.</text>
</comment>
<dbReference type="EMBL" id="JAGETQ010000111">
    <property type="protein sequence ID" value="MBO1916447.1"/>
    <property type="molecule type" value="Genomic_DNA"/>
</dbReference>
<reference evidence="1" key="1">
    <citation type="submission" date="2021-03" db="EMBL/GenBank/DDBJ databases">
        <title>Molecular epidemiology and mechanisms of colistin and carbapenem resistance in Enterobacteriaceae from clinical isolates, the environment and porcine samples in Pretoria, South Africa.</title>
        <authorList>
            <person name="Bogoshi D."/>
            <person name="Mbelle N.M."/>
            <person name="Naidoo V."/>
            <person name="Osei Sekyere J."/>
        </authorList>
    </citation>
    <scope>NUCLEOTIDE SEQUENCE</scope>
    <source>
        <strain evidence="1">C052</strain>
    </source>
</reference>
<dbReference type="Proteomes" id="UP000664477">
    <property type="component" value="Unassembled WGS sequence"/>
</dbReference>
<accession>A0A939NHQ3</accession>
<name>A0A939NHQ3_PRORE</name>
<gene>
    <name evidence="1" type="ORF">J4727_15650</name>
</gene>
<protein>
    <submittedName>
        <fullName evidence="1">Uncharacterized protein</fullName>
    </submittedName>
</protein>
<sequence length="67" mass="7470">ELSGGRSLLPCCDRLTSDYAQGTPCHGGAIQKRRFLIWLQFSFESHITCSTCKSFIDYLIGNTVVVQ</sequence>
<evidence type="ECO:0000313" key="1">
    <source>
        <dbReference type="EMBL" id="MBO1916447.1"/>
    </source>
</evidence>
<evidence type="ECO:0000313" key="2">
    <source>
        <dbReference type="Proteomes" id="UP000664477"/>
    </source>
</evidence>